<feature type="compositionally biased region" description="Polar residues" evidence="1">
    <location>
        <begin position="198"/>
        <end position="209"/>
    </location>
</feature>
<evidence type="ECO:0000256" key="1">
    <source>
        <dbReference type="SAM" id="MobiDB-lite"/>
    </source>
</evidence>
<name>A0A8R7UNH3_TRIUA</name>
<reference evidence="2" key="2">
    <citation type="submission" date="2018-03" db="EMBL/GenBank/DDBJ databases">
        <title>The Triticum urartu genome reveals the dynamic nature of wheat genome evolution.</title>
        <authorList>
            <person name="Ling H."/>
            <person name="Ma B."/>
            <person name="Shi X."/>
            <person name="Liu H."/>
            <person name="Dong L."/>
            <person name="Sun H."/>
            <person name="Cao Y."/>
            <person name="Gao Q."/>
            <person name="Zheng S."/>
            <person name="Li Y."/>
            <person name="Yu Y."/>
            <person name="Du H."/>
            <person name="Qi M."/>
            <person name="Li Y."/>
            <person name="Yu H."/>
            <person name="Cui Y."/>
            <person name="Wang N."/>
            <person name="Chen C."/>
            <person name="Wu H."/>
            <person name="Zhao Y."/>
            <person name="Zhang J."/>
            <person name="Li Y."/>
            <person name="Zhou W."/>
            <person name="Zhang B."/>
            <person name="Hu W."/>
            <person name="Eijk M."/>
            <person name="Tang J."/>
            <person name="Witsenboer H."/>
            <person name="Zhao S."/>
            <person name="Li Z."/>
            <person name="Zhang A."/>
            <person name="Wang D."/>
            <person name="Liang C."/>
        </authorList>
    </citation>
    <scope>NUCLEOTIDE SEQUENCE [LARGE SCALE GENOMIC DNA]</scope>
    <source>
        <strain evidence="2">cv. G1812</strain>
    </source>
</reference>
<evidence type="ECO:0000313" key="3">
    <source>
        <dbReference type="Proteomes" id="UP000015106"/>
    </source>
</evidence>
<reference evidence="2" key="3">
    <citation type="submission" date="2022-06" db="UniProtKB">
        <authorList>
            <consortium name="EnsemblPlants"/>
        </authorList>
    </citation>
    <scope>IDENTIFICATION</scope>
</reference>
<dbReference type="Proteomes" id="UP000015106">
    <property type="component" value="Chromosome 5"/>
</dbReference>
<sequence length="221" mass="24423">MMLYEIHSHAQIQDLQARSDELGHPEDIMHVKLVSLESVRIACESYELLCPLIKGFVFWACPELENLSVVARLSLEIKMLEHDALPQLKVQEAKLEQGALEALLLMKNSAIMLLDLRKRFMLALGVLLAEDDLVLAQVKKLSIMLKDTADHVLKGNGNIAWLEERVLSLVQLVTAVLETPCIVGYDSSSRALRGSGINGRSSEDATSSGALHPSSPLRCAW</sequence>
<accession>A0A8R7UNH3</accession>
<keyword evidence="3" id="KW-1185">Reference proteome</keyword>
<evidence type="ECO:0000313" key="2">
    <source>
        <dbReference type="EnsemblPlants" id="TuG1812G0500005138.01.T03"/>
    </source>
</evidence>
<proteinExistence type="predicted"/>
<protein>
    <submittedName>
        <fullName evidence="2">Uncharacterized protein</fullName>
    </submittedName>
</protein>
<dbReference type="AlphaFoldDB" id="A0A8R7UNH3"/>
<dbReference type="Gramene" id="TuG1812G0500005138.01.T03">
    <property type="protein sequence ID" value="TuG1812G0500005138.01.T03"/>
    <property type="gene ID" value="TuG1812G0500005138.01"/>
</dbReference>
<organism evidence="2 3">
    <name type="scientific">Triticum urartu</name>
    <name type="common">Red wild einkorn</name>
    <name type="synonym">Crithodium urartu</name>
    <dbReference type="NCBI Taxonomy" id="4572"/>
    <lineage>
        <taxon>Eukaryota</taxon>
        <taxon>Viridiplantae</taxon>
        <taxon>Streptophyta</taxon>
        <taxon>Embryophyta</taxon>
        <taxon>Tracheophyta</taxon>
        <taxon>Spermatophyta</taxon>
        <taxon>Magnoliopsida</taxon>
        <taxon>Liliopsida</taxon>
        <taxon>Poales</taxon>
        <taxon>Poaceae</taxon>
        <taxon>BOP clade</taxon>
        <taxon>Pooideae</taxon>
        <taxon>Triticodae</taxon>
        <taxon>Triticeae</taxon>
        <taxon>Triticinae</taxon>
        <taxon>Triticum</taxon>
    </lineage>
</organism>
<feature type="region of interest" description="Disordered" evidence="1">
    <location>
        <begin position="196"/>
        <end position="215"/>
    </location>
</feature>
<dbReference type="EnsemblPlants" id="TuG1812G0500005138.01.T03">
    <property type="protein sequence ID" value="TuG1812G0500005138.01.T03"/>
    <property type="gene ID" value="TuG1812G0500005138.01"/>
</dbReference>
<reference evidence="3" key="1">
    <citation type="journal article" date="2013" name="Nature">
        <title>Draft genome of the wheat A-genome progenitor Triticum urartu.</title>
        <authorList>
            <person name="Ling H.Q."/>
            <person name="Zhao S."/>
            <person name="Liu D."/>
            <person name="Wang J."/>
            <person name="Sun H."/>
            <person name="Zhang C."/>
            <person name="Fan H."/>
            <person name="Li D."/>
            <person name="Dong L."/>
            <person name="Tao Y."/>
            <person name="Gao C."/>
            <person name="Wu H."/>
            <person name="Li Y."/>
            <person name="Cui Y."/>
            <person name="Guo X."/>
            <person name="Zheng S."/>
            <person name="Wang B."/>
            <person name="Yu K."/>
            <person name="Liang Q."/>
            <person name="Yang W."/>
            <person name="Lou X."/>
            <person name="Chen J."/>
            <person name="Feng M."/>
            <person name="Jian J."/>
            <person name="Zhang X."/>
            <person name="Luo G."/>
            <person name="Jiang Y."/>
            <person name="Liu J."/>
            <person name="Wang Z."/>
            <person name="Sha Y."/>
            <person name="Zhang B."/>
            <person name="Wu H."/>
            <person name="Tang D."/>
            <person name="Shen Q."/>
            <person name="Xue P."/>
            <person name="Zou S."/>
            <person name="Wang X."/>
            <person name="Liu X."/>
            <person name="Wang F."/>
            <person name="Yang Y."/>
            <person name="An X."/>
            <person name="Dong Z."/>
            <person name="Zhang K."/>
            <person name="Zhang X."/>
            <person name="Luo M.C."/>
            <person name="Dvorak J."/>
            <person name="Tong Y."/>
            <person name="Wang J."/>
            <person name="Yang H."/>
            <person name="Li Z."/>
            <person name="Wang D."/>
            <person name="Zhang A."/>
            <person name="Wang J."/>
        </authorList>
    </citation>
    <scope>NUCLEOTIDE SEQUENCE</scope>
    <source>
        <strain evidence="3">cv. G1812</strain>
    </source>
</reference>